<dbReference type="RefSeq" id="WP_110756190.1">
    <property type="nucleotide sequence ID" value="NZ_PRLG01000003.1"/>
</dbReference>
<organism evidence="1 2">
    <name type="scientific">Paenibacillus illinoisensis</name>
    <dbReference type="NCBI Taxonomy" id="59845"/>
    <lineage>
        <taxon>Bacteria</taxon>
        <taxon>Bacillati</taxon>
        <taxon>Bacillota</taxon>
        <taxon>Bacilli</taxon>
        <taxon>Bacillales</taxon>
        <taxon>Paenibacillaceae</taxon>
        <taxon>Paenibacillus</taxon>
    </lineage>
</organism>
<comment type="caution">
    <text evidence="1">The sequence shown here is derived from an EMBL/GenBank/DDBJ whole genome shotgun (WGS) entry which is preliminary data.</text>
</comment>
<dbReference type="AlphaFoldDB" id="A0A2W0CS48"/>
<dbReference type="OrthoDB" id="2842408at2"/>
<proteinExistence type="predicted"/>
<sequence>MAIISFWGIQHGLGVTSSTAATAALIGMEYQVRSLVSQPQWSDNTLQRIFQKTIQHQNPQGFQTSGGLDALERAVRSGRFERESVKNNSLILVPDRLDILKGTTKADRGQFDDASEVINLIYQKATEYYDLVLLDLHSGRNSPVVLEALNQSDLIVVCLSQNINVLERFFLQREQQPEAFQNKPFVILLSQYDEDSKFKVKNICNKYRYKGPVFTMPYNTSFKDHSNDGEILSFFRRNQQLTKFHPNRFFIEESRKLALHILNESGINTQVKQISGKGA</sequence>
<accession>A0A2W0CS48</accession>
<dbReference type="Gene3D" id="3.40.50.300">
    <property type="entry name" value="P-loop containing nucleotide triphosphate hydrolases"/>
    <property type="match status" value="1"/>
</dbReference>
<protein>
    <submittedName>
        <fullName evidence="1">CobQ-CobB-MinD-ParA nucleotide binding domain-containing protein</fullName>
    </submittedName>
</protein>
<dbReference type="InterPro" id="IPR027417">
    <property type="entry name" value="P-loop_NTPase"/>
</dbReference>
<reference evidence="1 2" key="1">
    <citation type="submission" date="2018-01" db="EMBL/GenBank/DDBJ databases">
        <title>Genome sequence of the PGP bacterium Paenibacillus illinoisensis E3.</title>
        <authorList>
            <person name="Rolli E."/>
            <person name="Marasco R."/>
            <person name="Bessem C."/>
            <person name="Michoud G."/>
            <person name="Gaiarsa S."/>
            <person name="Borin S."/>
            <person name="Daffonchio D."/>
        </authorList>
    </citation>
    <scope>NUCLEOTIDE SEQUENCE [LARGE SCALE GENOMIC DNA]</scope>
    <source>
        <strain evidence="1 2">E3</strain>
    </source>
</reference>
<name>A0A2W0CS48_9BACL</name>
<dbReference type="EMBL" id="PRLG01000003">
    <property type="protein sequence ID" value="PYY31005.1"/>
    <property type="molecule type" value="Genomic_DNA"/>
</dbReference>
<dbReference type="Proteomes" id="UP000247459">
    <property type="component" value="Unassembled WGS sequence"/>
</dbReference>
<evidence type="ECO:0000313" key="1">
    <source>
        <dbReference type="EMBL" id="PYY31005.1"/>
    </source>
</evidence>
<evidence type="ECO:0000313" key="2">
    <source>
        <dbReference type="Proteomes" id="UP000247459"/>
    </source>
</evidence>
<gene>
    <name evidence="1" type="ORF">PIL02S_00552</name>
</gene>